<dbReference type="SUPFAM" id="SSF56112">
    <property type="entry name" value="Protein kinase-like (PK-like)"/>
    <property type="match status" value="1"/>
</dbReference>
<comment type="caution">
    <text evidence="2">The sequence shown here is derived from an EMBL/GenBank/DDBJ whole genome shotgun (WGS) entry which is preliminary data.</text>
</comment>
<gene>
    <name evidence="2" type="ORF">JOC94_000402</name>
</gene>
<evidence type="ECO:0000313" key="2">
    <source>
        <dbReference type="EMBL" id="MBM7713434.1"/>
    </source>
</evidence>
<name>A0ABS2R2Q4_9BACI</name>
<keyword evidence="3" id="KW-1185">Reference proteome</keyword>
<dbReference type="RefSeq" id="WP_205178187.1">
    <property type="nucleotide sequence ID" value="NZ_JAFBFH010000002.1"/>
</dbReference>
<organism evidence="2 3">
    <name type="scientific">Siminovitchia thermophila</name>
    <dbReference type="NCBI Taxonomy" id="1245522"/>
    <lineage>
        <taxon>Bacteria</taxon>
        <taxon>Bacillati</taxon>
        <taxon>Bacillota</taxon>
        <taxon>Bacilli</taxon>
        <taxon>Bacillales</taxon>
        <taxon>Bacillaceae</taxon>
        <taxon>Siminovitchia</taxon>
    </lineage>
</organism>
<dbReference type="PANTHER" id="PTHR39179">
    <property type="entry name" value="SPORE COAT PROTEIN I"/>
    <property type="match status" value="1"/>
</dbReference>
<dbReference type="InterPro" id="IPR047175">
    <property type="entry name" value="CotS-like"/>
</dbReference>
<reference evidence="2 3" key="1">
    <citation type="submission" date="2021-01" db="EMBL/GenBank/DDBJ databases">
        <title>Genomic Encyclopedia of Type Strains, Phase IV (KMG-IV): sequencing the most valuable type-strain genomes for metagenomic binning, comparative biology and taxonomic classification.</title>
        <authorList>
            <person name="Goeker M."/>
        </authorList>
    </citation>
    <scope>NUCLEOTIDE SEQUENCE [LARGE SCALE GENOMIC DNA]</scope>
    <source>
        <strain evidence="2 3">DSM 105453</strain>
    </source>
</reference>
<dbReference type="Pfam" id="PF01636">
    <property type="entry name" value="APH"/>
    <property type="match status" value="1"/>
</dbReference>
<sequence length="327" mass="39406">MNNQAKRKRDGFENRLLLYIKKVVGHHFRHIFHVKKGVWLIQSEKERWIVKEFAARKKLHTQIRLTHYLFENGFQNTYDFHPIGAIYFDGRVFGLIRHIEQKQDEPFHYGSARCRKDALALLSHFHATTARFTDQFTPHLALFDQLKKWDRRLLDFKKKMGSYEDTGLYPYMKHYMFAGEWAIQFLKRHADYFLEGPYCILHGDVAHHNFIRKADGSLYLIDFDLISIGPSHIDLLQFCNRILPSLQWSSERLFSDYMEINRYQNDPPFLAALVYPTDIFREWIYYMNSRKKERTNRRHHLETITFKQYKKRMQFIKTVMAKVKNGL</sequence>
<dbReference type="InterPro" id="IPR002575">
    <property type="entry name" value="Aminoglycoside_PTrfase"/>
</dbReference>
<protein>
    <submittedName>
        <fullName evidence="2">Thiamine kinase-like enzyme</fullName>
    </submittedName>
</protein>
<feature type="domain" description="Aminoglycoside phosphotransferase" evidence="1">
    <location>
        <begin position="38"/>
        <end position="247"/>
    </location>
</feature>
<dbReference type="InterPro" id="IPR011009">
    <property type="entry name" value="Kinase-like_dom_sf"/>
</dbReference>
<evidence type="ECO:0000313" key="3">
    <source>
        <dbReference type="Proteomes" id="UP000823485"/>
    </source>
</evidence>
<dbReference type="Gene3D" id="3.90.1200.10">
    <property type="match status" value="1"/>
</dbReference>
<evidence type="ECO:0000259" key="1">
    <source>
        <dbReference type="Pfam" id="PF01636"/>
    </source>
</evidence>
<proteinExistence type="predicted"/>
<dbReference type="PANTHER" id="PTHR39179:SF3">
    <property type="entry name" value="COTS-RELATED PROTEIN"/>
    <property type="match status" value="1"/>
</dbReference>
<dbReference type="EMBL" id="JAFBFH010000002">
    <property type="protein sequence ID" value="MBM7713434.1"/>
    <property type="molecule type" value="Genomic_DNA"/>
</dbReference>
<dbReference type="Proteomes" id="UP000823485">
    <property type="component" value="Unassembled WGS sequence"/>
</dbReference>
<accession>A0ABS2R2Q4</accession>